<feature type="active site" evidence="9 10">
    <location>
        <position position="85"/>
    </location>
</feature>
<keyword evidence="8 9" id="KW-0788">Thiol protease</keyword>
<gene>
    <name evidence="9 12" type="primary">pcp</name>
    <name evidence="12" type="ORF">ACFQ0E_12495</name>
</gene>
<dbReference type="CDD" id="cd00501">
    <property type="entry name" value="Peptidase_C15"/>
    <property type="match status" value="1"/>
</dbReference>
<dbReference type="PANTHER" id="PTHR23402">
    <property type="entry name" value="PROTEASE FAMILY C15 PYROGLUTAMYL-PEPTIDASE I-RELATED"/>
    <property type="match status" value="1"/>
</dbReference>
<dbReference type="PROSITE" id="PS01333">
    <property type="entry name" value="PYRASE_GLU"/>
    <property type="match status" value="1"/>
</dbReference>
<dbReference type="Pfam" id="PF01470">
    <property type="entry name" value="Peptidase_C15"/>
    <property type="match status" value="1"/>
</dbReference>
<comment type="function">
    <text evidence="2 9">Removes 5-oxoproline from various penultimate amino acid residues except L-proline.</text>
</comment>
<evidence type="ECO:0000256" key="3">
    <source>
        <dbReference type="ARBA" id="ARBA00004496"/>
    </source>
</evidence>
<dbReference type="SUPFAM" id="SSF53182">
    <property type="entry name" value="Pyrrolidone carboxyl peptidase (pyroglutamate aminopeptidase)"/>
    <property type="match status" value="1"/>
</dbReference>
<evidence type="ECO:0000313" key="13">
    <source>
        <dbReference type="Proteomes" id="UP001597110"/>
    </source>
</evidence>
<dbReference type="InterPro" id="IPR033694">
    <property type="entry name" value="PGPEP1_Cys_AS"/>
</dbReference>
<dbReference type="EC" id="3.4.19.3" evidence="9"/>
<dbReference type="PRINTS" id="PR00706">
    <property type="entry name" value="PYROGLUPTASE"/>
</dbReference>
<name>A0ABW2YHN0_9GAMM</name>
<evidence type="ECO:0000256" key="2">
    <source>
        <dbReference type="ARBA" id="ARBA00002280"/>
    </source>
</evidence>
<comment type="subcellular location">
    <subcellularLocation>
        <location evidence="3 9">Cytoplasm</location>
    </subcellularLocation>
</comment>
<dbReference type="Proteomes" id="UP001597110">
    <property type="component" value="Unassembled WGS sequence"/>
</dbReference>
<comment type="catalytic activity">
    <reaction evidence="1 9 10">
        <text>Release of an N-terminal pyroglutamyl group from a polypeptide, the second amino acid generally not being Pro.</text>
        <dbReference type="EC" id="3.4.19.3"/>
    </reaction>
</comment>
<dbReference type="EMBL" id="JBHTIF010000002">
    <property type="protein sequence ID" value="MFD0726413.1"/>
    <property type="molecule type" value="Genomic_DNA"/>
</dbReference>
<evidence type="ECO:0000256" key="4">
    <source>
        <dbReference type="ARBA" id="ARBA00006641"/>
    </source>
</evidence>
<comment type="similarity">
    <text evidence="4 9">Belongs to the peptidase C15 family.</text>
</comment>
<dbReference type="NCBIfam" id="TIGR00504">
    <property type="entry name" value="pyro_pdase"/>
    <property type="match status" value="1"/>
</dbReference>
<dbReference type="InterPro" id="IPR000816">
    <property type="entry name" value="Peptidase_C15"/>
</dbReference>
<dbReference type="PROSITE" id="PS01334">
    <property type="entry name" value="PYRASE_CYS"/>
    <property type="match status" value="1"/>
</dbReference>
<feature type="active site" evidence="9 11">
    <location>
        <position position="148"/>
    </location>
</feature>
<feature type="active site" evidence="9">
    <location>
        <position position="170"/>
    </location>
</feature>
<dbReference type="InterPro" id="IPR016125">
    <property type="entry name" value="Peptidase_C15-like"/>
</dbReference>
<keyword evidence="13" id="KW-1185">Reference proteome</keyword>
<keyword evidence="6 9" id="KW-0645">Protease</keyword>
<dbReference type="InterPro" id="IPR033693">
    <property type="entry name" value="PGPEP1_Glu_AS"/>
</dbReference>
<evidence type="ECO:0000256" key="9">
    <source>
        <dbReference type="HAMAP-Rule" id="MF_00417"/>
    </source>
</evidence>
<dbReference type="PIRSF" id="PIRSF015592">
    <property type="entry name" value="Prld-crbxl_pptds"/>
    <property type="match status" value="1"/>
</dbReference>
<evidence type="ECO:0000256" key="8">
    <source>
        <dbReference type="ARBA" id="ARBA00022807"/>
    </source>
</evidence>
<dbReference type="InterPro" id="IPR036440">
    <property type="entry name" value="Peptidase_C15-like_sf"/>
</dbReference>
<proteinExistence type="inferred from homology"/>
<comment type="subunit">
    <text evidence="9">Homotetramer.</text>
</comment>
<dbReference type="GO" id="GO:0016920">
    <property type="term" value="F:pyroglutamyl-peptidase activity"/>
    <property type="evidence" value="ECO:0007669"/>
    <property type="project" value="UniProtKB-EC"/>
</dbReference>
<dbReference type="Gene3D" id="3.40.630.20">
    <property type="entry name" value="Peptidase C15, pyroglutamyl peptidase I-like"/>
    <property type="match status" value="1"/>
</dbReference>
<evidence type="ECO:0000256" key="11">
    <source>
        <dbReference type="PROSITE-ProRule" id="PRU10077"/>
    </source>
</evidence>
<accession>A0ABW2YHN0</accession>
<dbReference type="NCBIfam" id="NF009676">
    <property type="entry name" value="PRK13197.1"/>
    <property type="match status" value="1"/>
</dbReference>
<keyword evidence="7 9" id="KW-0378">Hydrolase</keyword>
<dbReference type="PANTHER" id="PTHR23402:SF1">
    <property type="entry name" value="PYROGLUTAMYL-PEPTIDASE I"/>
    <property type="match status" value="1"/>
</dbReference>
<comment type="caution">
    <text evidence="12">The sequence shown here is derived from an EMBL/GenBank/DDBJ whole genome shotgun (WGS) entry which is preliminary data.</text>
</comment>
<evidence type="ECO:0000256" key="5">
    <source>
        <dbReference type="ARBA" id="ARBA00022490"/>
    </source>
</evidence>
<reference evidence="13" key="1">
    <citation type="journal article" date="2019" name="Int. J. Syst. Evol. Microbiol.">
        <title>The Global Catalogue of Microorganisms (GCM) 10K type strain sequencing project: providing services to taxonomists for standard genome sequencing and annotation.</title>
        <authorList>
            <consortium name="The Broad Institute Genomics Platform"/>
            <consortium name="The Broad Institute Genome Sequencing Center for Infectious Disease"/>
            <person name="Wu L."/>
            <person name="Ma J."/>
        </authorList>
    </citation>
    <scope>NUCLEOTIDE SEQUENCE [LARGE SCALE GENOMIC DNA]</scope>
    <source>
        <strain evidence="13">CCUG 55585</strain>
    </source>
</reference>
<evidence type="ECO:0000256" key="6">
    <source>
        <dbReference type="ARBA" id="ARBA00022670"/>
    </source>
</evidence>
<evidence type="ECO:0000256" key="10">
    <source>
        <dbReference type="PROSITE-ProRule" id="PRU10076"/>
    </source>
</evidence>
<dbReference type="HAMAP" id="MF_00417">
    <property type="entry name" value="Pyrrolid_peptidase"/>
    <property type="match status" value="1"/>
</dbReference>
<evidence type="ECO:0000313" key="12">
    <source>
        <dbReference type="EMBL" id="MFD0726413.1"/>
    </source>
</evidence>
<sequence length="218" mass="23095">MAQRQPHTVLLTGFDPFGDDTINPSWEAVSQLHGETIAGRCIVSEQLPTTFAGAPRALRAALRRHAPELVLCVGQAGGRAALSLERVAINVNDARILDNAGAQPVDTPVVARGPAAYFTSLPIKAMHADLHAAGIPAEISQTAGTFVCNQVFYVLMHALAGTRVRGGFLHIPYLPQQVATMPGTPSLDLDTVVAGLRISIDTALRTRRDLRIGAGATH</sequence>
<organism evidence="12 13">
    <name type="scientific">Lysobacter brunescens</name>
    <dbReference type="NCBI Taxonomy" id="262323"/>
    <lineage>
        <taxon>Bacteria</taxon>
        <taxon>Pseudomonadati</taxon>
        <taxon>Pseudomonadota</taxon>
        <taxon>Gammaproteobacteria</taxon>
        <taxon>Lysobacterales</taxon>
        <taxon>Lysobacteraceae</taxon>
        <taxon>Lysobacter</taxon>
    </lineage>
</organism>
<protein>
    <recommendedName>
        <fullName evidence="9">Pyrrolidone-carboxylate peptidase</fullName>
        <ecNumber evidence="9">3.4.19.3</ecNumber>
    </recommendedName>
    <alternativeName>
        <fullName evidence="9">5-oxoprolyl-peptidase</fullName>
    </alternativeName>
    <alternativeName>
        <fullName evidence="9">Pyroglutamyl-peptidase I</fullName>
        <shortName evidence="9">PGP-I</shortName>
        <shortName evidence="9">Pyrase</shortName>
    </alternativeName>
</protein>
<evidence type="ECO:0000256" key="1">
    <source>
        <dbReference type="ARBA" id="ARBA00001770"/>
    </source>
</evidence>
<keyword evidence="5 9" id="KW-0963">Cytoplasm</keyword>
<dbReference type="InterPro" id="IPR029762">
    <property type="entry name" value="PGP-I_bact-type"/>
</dbReference>
<evidence type="ECO:0000256" key="7">
    <source>
        <dbReference type="ARBA" id="ARBA00022801"/>
    </source>
</evidence>
<dbReference type="RefSeq" id="WP_386824288.1">
    <property type="nucleotide sequence ID" value="NZ_JBHTIF010000002.1"/>
</dbReference>